<name>A0A1C2I9D4_ACITH</name>
<dbReference type="InterPro" id="IPR000415">
    <property type="entry name" value="Nitroreductase-like"/>
</dbReference>
<evidence type="ECO:0008006" key="3">
    <source>
        <dbReference type="Google" id="ProtNLM"/>
    </source>
</evidence>
<evidence type="ECO:0000313" key="2">
    <source>
        <dbReference type="Proteomes" id="UP000095008"/>
    </source>
</evidence>
<accession>A0A1C2I9D4</accession>
<keyword evidence="2" id="KW-1185">Reference proteome</keyword>
<reference evidence="1" key="1">
    <citation type="journal article" date="2016" name="Int. J. Mol. Sci.">
        <title>Comparative genomics of the extreme acidophile Acidithiobacillus thiooxidans reveals intraspecific divergence and niche adaptation.</title>
        <authorList>
            <person name="Zhang X."/>
            <person name="Feng X."/>
            <person name="Tao J."/>
            <person name="Ma L."/>
            <person name="Xiao Y."/>
            <person name="Liang Y."/>
            <person name="Liu X."/>
            <person name="Yin H."/>
        </authorList>
    </citation>
    <scope>NUCLEOTIDE SEQUENCE [LARGE SCALE GENOMIC DNA]</scope>
    <source>
        <strain evidence="1">DXS-W</strain>
    </source>
</reference>
<dbReference type="EMBL" id="LWRY01000106">
    <property type="protein sequence ID" value="OCX72606.1"/>
    <property type="molecule type" value="Genomic_DNA"/>
</dbReference>
<sequence>MVKTLSSLFGQFDTTRSFRLWHHAIRYLDYNSDAEKILIEDARANREKHQVEQQPSLQIDKYLERKAAVNFNDLSDTNTTDSTLYVCSALLHASLRRAGLRKFHYDTVQIKPVPSVGARHAIEAFVQWKGMLLYYDCARHVLVNTEENIAKQDVALRIHLVPRVGVYMWRYPYGSCLLDLYFDVGHVVGNLALAAHAQGLEPPKVEISSLKQFFLVEDAMPILQVVFANHE</sequence>
<evidence type="ECO:0000313" key="1">
    <source>
        <dbReference type="EMBL" id="OCX72606.1"/>
    </source>
</evidence>
<dbReference type="Proteomes" id="UP000095008">
    <property type="component" value="Unassembled WGS sequence"/>
</dbReference>
<organism evidence="1 2">
    <name type="scientific">Acidithiobacillus thiooxidans</name>
    <name type="common">Thiobacillus thiooxidans</name>
    <dbReference type="NCBI Taxonomy" id="930"/>
    <lineage>
        <taxon>Bacteria</taxon>
        <taxon>Pseudomonadati</taxon>
        <taxon>Pseudomonadota</taxon>
        <taxon>Acidithiobacillia</taxon>
        <taxon>Acidithiobacillales</taxon>
        <taxon>Acidithiobacillaceae</taxon>
        <taxon>Acidithiobacillus</taxon>
    </lineage>
</organism>
<dbReference type="Gene3D" id="3.40.109.10">
    <property type="entry name" value="NADH Oxidase"/>
    <property type="match status" value="1"/>
</dbReference>
<dbReference type="GO" id="GO:0016491">
    <property type="term" value="F:oxidoreductase activity"/>
    <property type="evidence" value="ECO:0007669"/>
    <property type="project" value="InterPro"/>
</dbReference>
<proteinExistence type="predicted"/>
<dbReference type="AlphaFoldDB" id="A0A1C2I9D4"/>
<comment type="caution">
    <text evidence="1">The sequence shown here is derived from an EMBL/GenBank/DDBJ whole genome shotgun (WGS) entry which is preliminary data.</text>
</comment>
<gene>
    <name evidence="1" type="ORF">A6M23_09520</name>
</gene>
<protein>
    <recommendedName>
        <fullName evidence="3">Nitroreductase domain-containing protein</fullName>
    </recommendedName>
</protein>